<name>A0A1J5RWM6_9ZZZZ</name>
<evidence type="ECO:0000313" key="7">
    <source>
        <dbReference type="EMBL" id="OIR00537.1"/>
    </source>
</evidence>
<dbReference type="PROSITE" id="PS50111">
    <property type="entry name" value="CHEMOTAXIS_TRANSDUC_2"/>
    <property type="match status" value="1"/>
</dbReference>
<evidence type="ECO:0000259" key="5">
    <source>
        <dbReference type="PROSITE" id="PS50111"/>
    </source>
</evidence>
<dbReference type="PANTHER" id="PTHR32089">
    <property type="entry name" value="METHYL-ACCEPTING CHEMOTAXIS PROTEIN MCPB"/>
    <property type="match status" value="1"/>
</dbReference>
<comment type="caution">
    <text evidence="7">The sequence shown here is derived from an EMBL/GenBank/DDBJ whole genome shotgun (WGS) entry which is preliminary data.</text>
</comment>
<dbReference type="CDD" id="cd06225">
    <property type="entry name" value="HAMP"/>
    <property type="match status" value="1"/>
</dbReference>
<protein>
    <submittedName>
        <fullName evidence="7">Methyl-accepting chemotaxis protein 2</fullName>
    </submittedName>
</protein>
<dbReference type="PRINTS" id="PR00260">
    <property type="entry name" value="CHEMTRNSDUCR"/>
</dbReference>
<reference evidence="7" key="1">
    <citation type="submission" date="2016-10" db="EMBL/GenBank/DDBJ databases">
        <title>Sequence of Gallionella enrichment culture.</title>
        <authorList>
            <person name="Poehlein A."/>
            <person name="Muehling M."/>
            <person name="Daniel R."/>
        </authorList>
    </citation>
    <scope>NUCLEOTIDE SEQUENCE</scope>
</reference>
<keyword evidence="4" id="KW-0472">Membrane</keyword>
<keyword evidence="1" id="KW-0807">Transducer</keyword>
<keyword evidence="4" id="KW-1133">Transmembrane helix</keyword>
<dbReference type="InterPro" id="IPR003660">
    <property type="entry name" value="HAMP_dom"/>
</dbReference>
<organism evidence="7">
    <name type="scientific">mine drainage metagenome</name>
    <dbReference type="NCBI Taxonomy" id="410659"/>
    <lineage>
        <taxon>unclassified sequences</taxon>
        <taxon>metagenomes</taxon>
        <taxon>ecological metagenomes</taxon>
    </lineage>
</organism>
<dbReference type="InterPro" id="IPR004090">
    <property type="entry name" value="Chemotax_Me-accpt_rcpt"/>
</dbReference>
<feature type="coiled-coil region" evidence="3">
    <location>
        <begin position="250"/>
        <end position="277"/>
    </location>
</feature>
<dbReference type="SUPFAM" id="SSF58104">
    <property type="entry name" value="Methyl-accepting chemotaxis protein (MCP) signaling domain"/>
    <property type="match status" value="1"/>
</dbReference>
<evidence type="ECO:0000256" key="3">
    <source>
        <dbReference type="SAM" id="Coils"/>
    </source>
</evidence>
<feature type="transmembrane region" description="Helical" evidence="4">
    <location>
        <begin position="12"/>
        <end position="31"/>
    </location>
</feature>
<dbReference type="GO" id="GO:0007165">
    <property type="term" value="P:signal transduction"/>
    <property type="evidence" value="ECO:0007669"/>
    <property type="project" value="UniProtKB-KW"/>
</dbReference>
<dbReference type="Pfam" id="PF00015">
    <property type="entry name" value="MCPsignal"/>
    <property type="match status" value="1"/>
</dbReference>
<dbReference type="InterPro" id="IPR004089">
    <property type="entry name" value="MCPsignal_dom"/>
</dbReference>
<accession>A0A1J5RWM6</accession>
<gene>
    <name evidence="7" type="primary">mcp2_2</name>
    <name evidence="7" type="ORF">GALL_174100</name>
</gene>
<keyword evidence="3" id="KW-0175">Coiled coil</keyword>
<feature type="transmembrane region" description="Helical" evidence="4">
    <location>
        <begin position="180"/>
        <end position="200"/>
    </location>
</feature>
<dbReference type="PROSITE" id="PS50885">
    <property type="entry name" value="HAMP"/>
    <property type="match status" value="1"/>
</dbReference>
<proteinExistence type="inferred from homology"/>
<evidence type="ECO:0000256" key="1">
    <source>
        <dbReference type="ARBA" id="ARBA00023224"/>
    </source>
</evidence>
<dbReference type="Gene3D" id="1.10.287.950">
    <property type="entry name" value="Methyl-accepting chemotaxis protein"/>
    <property type="match status" value="1"/>
</dbReference>
<dbReference type="SMART" id="SM00304">
    <property type="entry name" value="HAMP"/>
    <property type="match status" value="1"/>
</dbReference>
<keyword evidence="4" id="KW-0812">Transmembrane</keyword>
<dbReference type="GO" id="GO:0016020">
    <property type="term" value="C:membrane"/>
    <property type="evidence" value="ECO:0007669"/>
    <property type="project" value="InterPro"/>
</dbReference>
<dbReference type="Pfam" id="PF00672">
    <property type="entry name" value="HAMP"/>
    <property type="match status" value="1"/>
</dbReference>
<dbReference type="AlphaFoldDB" id="A0A1J5RWM6"/>
<evidence type="ECO:0000256" key="2">
    <source>
        <dbReference type="ARBA" id="ARBA00029447"/>
    </source>
</evidence>
<comment type="similarity">
    <text evidence="2">Belongs to the methyl-accepting chemotaxis (MCP) protein family.</text>
</comment>
<dbReference type="EMBL" id="MLJW01000094">
    <property type="protein sequence ID" value="OIR00537.1"/>
    <property type="molecule type" value="Genomic_DNA"/>
</dbReference>
<evidence type="ECO:0000259" key="6">
    <source>
        <dbReference type="PROSITE" id="PS50885"/>
    </source>
</evidence>
<dbReference type="SMART" id="SM00283">
    <property type="entry name" value="MA"/>
    <property type="match status" value="1"/>
</dbReference>
<sequence>MKHLGIRGQLALIGVITVMGLVAIAIAYVVGNTVASEHMQMSRTIDAQRQIASDFQHAVDEMRLAAKQVLMHPGDGASTDFAAALTAATRKLETISPTPPHGNGHMGMGGSSSVDLGHILSRYGALVTQLSQGGTTEGETALAAAERELLPAIETFIDGERSNYMAMNAKVDATIVEQRFWMFAAIAIIALTTSTAAIVVGRRVSRPILDLAAAMHRLAKGDLSTAVPGLGRKDEIGSMAAAMAVFRANAEKVELLRTEQEEMRRNAEAERRQVLERLADDFAAGLGLGLDHVGTAVTRLESMAGSLRGSADMSLTASAAAAECSQTSSAVLSSVAAAAEELSRSAEEIGAHVGRATEATAEAVTEAQRTDTIVRGLSEAGSRIGEIIQLIGKIASQTNMLALNATIEAARVGEAGKGFAVVAGEVKSLARQTSEAAEEIERQIVAIAEASSNAVAAIEAIKDVVENIDTIATGIDAAVGQQIIATRDISRDVQQVAGAAQEVFGAVGRTADAAKATGSASQDITVSTTELATQSMRLREGAASFLENIRGA</sequence>
<dbReference type="Gene3D" id="6.10.340.10">
    <property type="match status" value="1"/>
</dbReference>
<dbReference type="PANTHER" id="PTHR32089:SF112">
    <property type="entry name" value="LYSOZYME-LIKE PROTEIN-RELATED"/>
    <property type="match status" value="1"/>
</dbReference>
<feature type="domain" description="Methyl-accepting transducer" evidence="5">
    <location>
        <begin position="296"/>
        <end position="525"/>
    </location>
</feature>
<dbReference type="GO" id="GO:0004888">
    <property type="term" value="F:transmembrane signaling receptor activity"/>
    <property type="evidence" value="ECO:0007669"/>
    <property type="project" value="InterPro"/>
</dbReference>
<evidence type="ECO:0000256" key="4">
    <source>
        <dbReference type="SAM" id="Phobius"/>
    </source>
</evidence>
<feature type="domain" description="HAMP" evidence="6">
    <location>
        <begin position="202"/>
        <end position="255"/>
    </location>
</feature>
<dbReference type="GO" id="GO:0006935">
    <property type="term" value="P:chemotaxis"/>
    <property type="evidence" value="ECO:0007669"/>
    <property type="project" value="InterPro"/>
</dbReference>